<accession>A0A812JCM9</accession>
<dbReference type="OrthoDB" id="445454at2759"/>
<sequence>MVATATDHAVQDRRATHAKLPMTKRRLKVLNVEVDTTDAGSTSSDAESGRCSSTAEVSPAQMDLLWPDKPLPPGQIQRGQDLPPRCSLLPGQVFRNKGPMDNPGSIPCMVSTPDSAQSSSPTESLEAVSRKGRGQPAIPGSVPSIPTKRGDPARQRRGPAQRPAPTRAELGQREEHELLERAASLRLPLKVKLPDGLPQTALDQSMPAKKRPTFFAAVDANLPILVQANTVDPLMPLKKNLTDFLLQPCFLA</sequence>
<protein>
    <submittedName>
        <fullName evidence="2">Uncharacterized protein</fullName>
    </submittedName>
</protein>
<dbReference type="Proteomes" id="UP000604046">
    <property type="component" value="Unassembled WGS sequence"/>
</dbReference>
<feature type="compositionally biased region" description="Polar residues" evidence="1">
    <location>
        <begin position="112"/>
        <end position="123"/>
    </location>
</feature>
<dbReference type="EMBL" id="CAJNDS010000380">
    <property type="protein sequence ID" value="CAE7199459.1"/>
    <property type="molecule type" value="Genomic_DNA"/>
</dbReference>
<evidence type="ECO:0000313" key="3">
    <source>
        <dbReference type="Proteomes" id="UP000604046"/>
    </source>
</evidence>
<feature type="region of interest" description="Disordered" evidence="1">
    <location>
        <begin position="34"/>
        <end position="175"/>
    </location>
</feature>
<name>A0A812JCM9_9DINO</name>
<evidence type="ECO:0000313" key="2">
    <source>
        <dbReference type="EMBL" id="CAE7199459.1"/>
    </source>
</evidence>
<proteinExistence type="predicted"/>
<comment type="caution">
    <text evidence="2">The sequence shown here is derived from an EMBL/GenBank/DDBJ whole genome shotgun (WGS) entry which is preliminary data.</text>
</comment>
<feature type="region of interest" description="Disordered" evidence="1">
    <location>
        <begin position="1"/>
        <end position="22"/>
    </location>
</feature>
<reference evidence="2" key="1">
    <citation type="submission" date="2021-02" db="EMBL/GenBank/DDBJ databases">
        <authorList>
            <person name="Dougan E. K."/>
            <person name="Rhodes N."/>
            <person name="Thang M."/>
            <person name="Chan C."/>
        </authorList>
    </citation>
    <scope>NUCLEOTIDE SEQUENCE</scope>
</reference>
<feature type="compositionally biased region" description="Low complexity" evidence="1">
    <location>
        <begin position="158"/>
        <end position="168"/>
    </location>
</feature>
<keyword evidence="3" id="KW-1185">Reference proteome</keyword>
<evidence type="ECO:0000256" key="1">
    <source>
        <dbReference type="SAM" id="MobiDB-lite"/>
    </source>
</evidence>
<feature type="compositionally biased region" description="Polar residues" evidence="1">
    <location>
        <begin position="38"/>
        <end position="56"/>
    </location>
</feature>
<dbReference type="AlphaFoldDB" id="A0A812JCM9"/>
<organism evidence="2 3">
    <name type="scientific">Symbiodinium natans</name>
    <dbReference type="NCBI Taxonomy" id="878477"/>
    <lineage>
        <taxon>Eukaryota</taxon>
        <taxon>Sar</taxon>
        <taxon>Alveolata</taxon>
        <taxon>Dinophyceae</taxon>
        <taxon>Suessiales</taxon>
        <taxon>Symbiodiniaceae</taxon>
        <taxon>Symbiodinium</taxon>
    </lineage>
</organism>
<gene>
    <name evidence="2" type="ORF">SNAT2548_LOCUS5858</name>
</gene>